<dbReference type="GO" id="GO:0030154">
    <property type="term" value="P:cell differentiation"/>
    <property type="evidence" value="ECO:0007669"/>
    <property type="project" value="TreeGrafter"/>
</dbReference>
<comment type="caution">
    <text evidence="6">The sequence shown here is derived from an EMBL/GenBank/DDBJ whole genome shotgun (WGS) entry which is preliminary data.</text>
</comment>
<dbReference type="PANTHER" id="PTHR10270:SF161">
    <property type="entry name" value="SEX-DETERMINING REGION Y PROTEIN"/>
    <property type="match status" value="1"/>
</dbReference>
<keyword evidence="3" id="KW-0539">Nucleus</keyword>
<dbReference type="InterPro" id="IPR009071">
    <property type="entry name" value="HMG_box_dom"/>
</dbReference>
<dbReference type="PANTHER" id="PTHR10270">
    <property type="entry name" value="SOX TRANSCRIPTION FACTOR"/>
    <property type="match status" value="1"/>
</dbReference>
<dbReference type="EMBL" id="WTPW01001948">
    <property type="protein sequence ID" value="KAF0405607.1"/>
    <property type="molecule type" value="Genomic_DNA"/>
</dbReference>
<evidence type="ECO:0000256" key="1">
    <source>
        <dbReference type="ARBA" id="ARBA00023125"/>
    </source>
</evidence>
<dbReference type="CDD" id="cd01389">
    <property type="entry name" value="HMG-box_ROX1-like"/>
    <property type="match status" value="1"/>
</dbReference>
<feature type="DNA-binding region" description="HMG box" evidence="3">
    <location>
        <begin position="37"/>
        <end position="109"/>
    </location>
</feature>
<dbReference type="PROSITE" id="PS50118">
    <property type="entry name" value="HMG_BOX_2"/>
    <property type="match status" value="1"/>
</dbReference>
<dbReference type="AlphaFoldDB" id="A0A8H4A497"/>
<evidence type="ECO:0000259" key="5">
    <source>
        <dbReference type="PROSITE" id="PS50118"/>
    </source>
</evidence>
<keyword evidence="7" id="KW-1185">Reference proteome</keyword>
<dbReference type="InterPro" id="IPR036910">
    <property type="entry name" value="HMG_box_dom_sf"/>
</dbReference>
<evidence type="ECO:0000256" key="4">
    <source>
        <dbReference type="SAM" id="MobiDB-lite"/>
    </source>
</evidence>
<name>A0A8H4A497_GIGMA</name>
<dbReference type="Proteomes" id="UP000439903">
    <property type="component" value="Unassembled WGS sequence"/>
</dbReference>
<evidence type="ECO:0000313" key="6">
    <source>
        <dbReference type="EMBL" id="KAF0405607.1"/>
    </source>
</evidence>
<gene>
    <name evidence="6" type="ORF">F8M41_008902</name>
</gene>
<keyword evidence="1 3" id="KW-0238">DNA-binding</keyword>
<sequence length="154" mass="18524">MGKNFDKNCYMFMQNELETNLFLFSERYKDEKPKHSPLRPPNAFILYRKHIYDELKQNPDFEFRKWHTSEISKMAGEKWRSESEEIKLKFGILADTAKIEHQRKYPDYKFMPKKKAYININNKKKSKLTDELVSALPKHQPQPPQQDLNTINNK</sequence>
<evidence type="ECO:0000313" key="7">
    <source>
        <dbReference type="Proteomes" id="UP000439903"/>
    </source>
</evidence>
<dbReference type="InterPro" id="IPR050140">
    <property type="entry name" value="SRY-related_HMG-box_TF-like"/>
</dbReference>
<dbReference type="Pfam" id="PF00505">
    <property type="entry name" value="HMG_box"/>
    <property type="match status" value="1"/>
</dbReference>
<keyword evidence="2" id="KW-0804">Transcription</keyword>
<accession>A0A8H4A497</accession>
<dbReference type="GO" id="GO:0000978">
    <property type="term" value="F:RNA polymerase II cis-regulatory region sequence-specific DNA binding"/>
    <property type="evidence" value="ECO:0007669"/>
    <property type="project" value="TreeGrafter"/>
</dbReference>
<dbReference type="GO" id="GO:0001228">
    <property type="term" value="F:DNA-binding transcription activator activity, RNA polymerase II-specific"/>
    <property type="evidence" value="ECO:0007669"/>
    <property type="project" value="TreeGrafter"/>
</dbReference>
<feature type="compositionally biased region" description="Polar residues" evidence="4">
    <location>
        <begin position="145"/>
        <end position="154"/>
    </location>
</feature>
<dbReference type="OrthoDB" id="6247875at2759"/>
<dbReference type="GO" id="GO:0005634">
    <property type="term" value="C:nucleus"/>
    <property type="evidence" value="ECO:0007669"/>
    <property type="project" value="UniProtKB-UniRule"/>
</dbReference>
<dbReference type="SMART" id="SM00398">
    <property type="entry name" value="HMG"/>
    <property type="match status" value="1"/>
</dbReference>
<protein>
    <submittedName>
        <fullName evidence="6">Mating type protein MAT1-2-1</fullName>
    </submittedName>
</protein>
<organism evidence="6 7">
    <name type="scientific">Gigaspora margarita</name>
    <dbReference type="NCBI Taxonomy" id="4874"/>
    <lineage>
        <taxon>Eukaryota</taxon>
        <taxon>Fungi</taxon>
        <taxon>Fungi incertae sedis</taxon>
        <taxon>Mucoromycota</taxon>
        <taxon>Glomeromycotina</taxon>
        <taxon>Glomeromycetes</taxon>
        <taxon>Diversisporales</taxon>
        <taxon>Gigasporaceae</taxon>
        <taxon>Gigaspora</taxon>
    </lineage>
</organism>
<proteinExistence type="predicted"/>
<evidence type="ECO:0000256" key="3">
    <source>
        <dbReference type="PROSITE-ProRule" id="PRU00267"/>
    </source>
</evidence>
<feature type="region of interest" description="Disordered" evidence="4">
    <location>
        <begin position="129"/>
        <end position="154"/>
    </location>
</feature>
<dbReference type="SUPFAM" id="SSF47095">
    <property type="entry name" value="HMG-box"/>
    <property type="match status" value="1"/>
</dbReference>
<dbReference type="Gene3D" id="1.10.30.10">
    <property type="entry name" value="High mobility group box domain"/>
    <property type="match status" value="1"/>
</dbReference>
<evidence type="ECO:0000256" key="2">
    <source>
        <dbReference type="ARBA" id="ARBA00023163"/>
    </source>
</evidence>
<reference evidence="6 7" key="1">
    <citation type="journal article" date="2019" name="Environ. Microbiol.">
        <title>At the nexus of three kingdoms: the genome of the mycorrhizal fungus Gigaspora margarita provides insights into plant, endobacterial and fungal interactions.</title>
        <authorList>
            <person name="Venice F."/>
            <person name="Ghignone S."/>
            <person name="Salvioli di Fossalunga A."/>
            <person name="Amselem J."/>
            <person name="Novero M."/>
            <person name="Xianan X."/>
            <person name="Sedzielewska Toro K."/>
            <person name="Morin E."/>
            <person name="Lipzen A."/>
            <person name="Grigoriev I.V."/>
            <person name="Henrissat B."/>
            <person name="Martin F.M."/>
            <person name="Bonfante P."/>
        </authorList>
    </citation>
    <scope>NUCLEOTIDE SEQUENCE [LARGE SCALE GENOMIC DNA]</scope>
    <source>
        <strain evidence="6 7">BEG34</strain>
    </source>
</reference>
<feature type="domain" description="HMG box" evidence="5">
    <location>
        <begin position="37"/>
        <end position="109"/>
    </location>
</feature>